<dbReference type="Gene3D" id="3.40.190.290">
    <property type="match status" value="1"/>
</dbReference>
<evidence type="ECO:0000256" key="4">
    <source>
        <dbReference type="ARBA" id="ARBA00023163"/>
    </source>
</evidence>
<evidence type="ECO:0000256" key="2">
    <source>
        <dbReference type="ARBA" id="ARBA00023015"/>
    </source>
</evidence>
<dbReference type="GO" id="GO:0005829">
    <property type="term" value="C:cytosol"/>
    <property type="evidence" value="ECO:0007669"/>
    <property type="project" value="TreeGrafter"/>
</dbReference>
<dbReference type="RefSeq" id="WP_127008714.1">
    <property type="nucleotide sequence ID" value="NZ_RQUZ01000016.1"/>
</dbReference>
<dbReference type="PROSITE" id="PS50931">
    <property type="entry name" value="HTH_LYSR"/>
    <property type="match status" value="1"/>
</dbReference>
<dbReference type="InterPro" id="IPR036390">
    <property type="entry name" value="WH_DNA-bd_sf"/>
</dbReference>
<dbReference type="InterPro" id="IPR036388">
    <property type="entry name" value="WH-like_DNA-bd_sf"/>
</dbReference>
<dbReference type="EMBL" id="WBKH01000002">
    <property type="protein sequence ID" value="KAB1479415.1"/>
    <property type="molecule type" value="Genomic_DNA"/>
</dbReference>
<proteinExistence type="inferred from homology"/>
<evidence type="ECO:0000256" key="1">
    <source>
        <dbReference type="ARBA" id="ARBA00009437"/>
    </source>
</evidence>
<dbReference type="PANTHER" id="PTHR30419">
    <property type="entry name" value="HTH-TYPE TRANSCRIPTIONAL REGULATOR YBHD"/>
    <property type="match status" value="1"/>
</dbReference>
<dbReference type="PRINTS" id="PR00039">
    <property type="entry name" value="HTHLYSR"/>
</dbReference>
<comment type="similarity">
    <text evidence="1">Belongs to the LysR transcriptional regulatory family.</text>
</comment>
<evidence type="ECO:0000313" key="7">
    <source>
        <dbReference type="Proteomes" id="UP000434554"/>
    </source>
</evidence>
<keyword evidence="4" id="KW-0804">Transcription</keyword>
<feature type="domain" description="HTH lysR-type" evidence="5">
    <location>
        <begin position="1"/>
        <end position="58"/>
    </location>
</feature>
<dbReference type="AlphaFoldDB" id="A0A833CCG5"/>
<dbReference type="InterPro" id="IPR005119">
    <property type="entry name" value="LysR_subst-bd"/>
</dbReference>
<gene>
    <name evidence="6" type="ORF">F8R14_01730</name>
</gene>
<reference evidence="6 7" key="1">
    <citation type="submission" date="2019-09" db="EMBL/GenBank/DDBJ databases">
        <title>Draft genome sequence of 3 type strains from the CCUG.</title>
        <authorList>
            <person name="Pineiro-Iglesias B."/>
            <person name="Tunovic T."/>
            <person name="Unosson C."/>
            <person name="Inganas E."/>
            <person name="Ohlen M."/>
            <person name="Cardew S."/>
            <person name="Jensie-Markopoulos S."/>
            <person name="Salva-Serra F."/>
            <person name="Jaen-Luchoro D."/>
            <person name="Karlsson R."/>
            <person name="Svensson-Stadler L."/>
            <person name="Chun J."/>
            <person name="Moore E."/>
        </authorList>
    </citation>
    <scope>NUCLEOTIDE SEQUENCE [LARGE SCALE GENOMIC DNA]</scope>
    <source>
        <strain evidence="6 7">CCUG 65427</strain>
    </source>
</reference>
<accession>A0A833CCG5</accession>
<dbReference type="FunFam" id="1.10.10.10:FF:000001">
    <property type="entry name" value="LysR family transcriptional regulator"/>
    <property type="match status" value="1"/>
</dbReference>
<dbReference type="CDD" id="cd05466">
    <property type="entry name" value="PBP2_LTTR_substrate"/>
    <property type="match status" value="1"/>
</dbReference>
<dbReference type="Pfam" id="PF03466">
    <property type="entry name" value="LysR_substrate"/>
    <property type="match status" value="1"/>
</dbReference>
<sequence>MLLKQIQYFLAVAECRHFTRAAERLFVSQSALSQQITKLENDLNIKLINRDTHPIELTPAGEDFLRDAERIMADVNRLHESMERWQQPQKHTIHIGMITGLGGMPLSDYLAEFNTTYPEARFTLEHHLSKELCKMLLDEQLDFAIFAAPQNIDSYPFEIIEIQQESFLALLPKNHPLADDKYLDLAIAKDEPFIFPTPENVSYDIFCTACKIAGFTPDIVSYCSGAANRIDLVKSGLGVTLISESALQYHKAEGLPVLPLKDPIYKHTVMARLTDAPPSVYKDAFWKHLKEKI</sequence>
<keyword evidence="2" id="KW-0805">Transcription regulation</keyword>
<dbReference type="GO" id="GO:0003700">
    <property type="term" value="F:DNA-binding transcription factor activity"/>
    <property type="evidence" value="ECO:0007669"/>
    <property type="project" value="InterPro"/>
</dbReference>
<name>A0A833CCG5_9FIRM</name>
<dbReference type="InterPro" id="IPR000847">
    <property type="entry name" value="LysR_HTH_N"/>
</dbReference>
<organism evidence="6 7">
    <name type="scientific">Veillonella seminalis</name>
    <dbReference type="NCBI Taxonomy" id="1502943"/>
    <lineage>
        <taxon>Bacteria</taxon>
        <taxon>Bacillati</taxon>
        <taxon>Bacillota</taxon>
        <taxon>Negativicutes</taxon>
        <taxon>Veillonellales</taxon>
        <taxon>Veillonellaceae</taxon>
        <taxon>Veillonella</taxon>
    </lineage>
</organism>
<dbReference type="SUPFAM" id="SSF53850">
    <property type="entry name" value="Periplasmic binding protein-like II"/>
    <property type="match status" value="1"/>
</dbReference>
<dbReference type="Gene3D" id="1.10.10.10">
    <property type="entry name" value="Winged helix-like DNA-binding domain superfamily/Winged helix DNA-binding domain"/>
    <property type="match status" value="1"/>
</dbReference>
<protein>
    <submittedName>
        <fullName evidence="6">LysR family transcriptional regulator</fullName>
    </submittedName>
</protein>
<dbReference type="GO" id="GO:0003677">
    <property type="term" value="F:DNA binding"/>
    <property type="evidence" value="ECO:0007669"/>
    <property type="project" value="UniProtKB-KW"/>
</dbReference>
<comment type="caution">
    <text evidence="6">The sequence shown here is derived from an EMBL/GenBank/DDBJ whole genome shotgun (WGS) entry which is preliminary data.</text>
</comment>
<dbReference type="Proteomes" id="UP000434554">
    <property type="component" value="Unassembled WGS sequence"/>
</dbReference>
<dbReference type="Pfam" id="PF00126">
    <property type="entry name" value="HTH_1"/>
    <property type="match status" value="1"/>
</dbReference>
<dbReference type="GeneID" id="83056011"/>
<dbReference type="SUPFAM" id="SSF46785">
    <property type="entry name" value="Winged helix' DNA-binding domain"/>
    <property type="match status" value="1"/>
</dbReference>
<dbReference type="InterPro" id="IPR050950">
    <property type="entry name" value="HTH-type_LysR_regulators"/>
</dbReference>
<keyword evidence="3" id="KW-0238">DNA-binding</keyword>
<evidence type="ECO:0000313" key="6">
    <source>
        <dbReference type="EMBL" id="KAB1479415.1"/>
    </source>
</evidence>
<evidence type="ECO:0000256" key="3">
    <source>
        <dbReference type="ARBA" id="ARBA00023125"/>
    </source>
</evidence>
<evidence type="ECO:0000259" key="5">
    <source>
        <dbReference type="PROSITE" id="PS50931"/>
    </source>
</evidence>